<name>A0A0K0NKT8_9CAUD</name>
<dbReference type="InterPro" id="IPR009061">
    <property type="entry name" value="DNA-bd_dom_put_sf"/>
</dbReference>
<dbReference type="Proteomes" id="UP000203886">
    <property type="component" value="Segment"/>
</dbReference>
<evidence type="ECO:0000313" key="3">
    <source>
        <dbReference type="Proteomes" id="UP000203886"/>
    </source>
</evidence>
<dbReference type="KEGG" id="vg:28801119"/>
<dbReference type="SUPFAM" id="SSF46955">
    <property type="entry name" value="Putative DNA-binding domain"/>
    <property type="match status" value="1"/>
</dbReference>
<dbReference type="InterPro" id="IPR000551">
    <property type="entry name" value="MerR-type_HTH_dom"/>
</dbReference>
<dbReference type="Pfam" id="PF13411">
    <property type="entry name" value="MerR_1"/>
    <property type="match status" value="1"/>
</dbReference>
<proteinExistence type="predicted"/>
<sequence length="80" mass="9128">MEATGFMSQIPEGWFTRSQVAARIGKSVDTIRRWHASGIYKSTRQEQFGSVNVWLYSEEDVAAMKHIARTIRPGRVAKED</sequence>
<accession>A0A0K0NKT8</accession>
<feature type="domain" description="HTH merR-type" evidence="1">
    <location>
        <begin position="16"/>
        <end position="69"/>
    </location>
</feature>
<dbReference type="GO" id="GO:0006355">
    <property type="term" value="P:regulation of DNA-templated transcription"/>
    <property type="evidence" value="ECO:0007669"/>
    <property type="project" value="InterPro"/>
</dbReference>
<evidence type="ECO:0000313" key="2">
    <source>
        <dbReference type="EMBL" id="AKL88350.1"/>
    </source>
</evidence>
<dbReference type="GeneID" id="28801119"/>
<organism evidence="2 3">
    <name type="scientific">Gordonia phage GMA6</name>
    <dbReference type="NCBI Taxonomy" id="1647285"/>
    <lineage>
        <taxon>Viruses</taxon>
        <taxon>Duplodnaviria</taxon>
        <taxon>Heunggongvirae</taxon>
        <taxon>Uroviricota</taxon>
        <taxon>Caudoviricetes</taxon>
        <taxon>Bendigovirus</taxon>
        <taxon>Bendigovirus GMA6</taxon>
    </lineage>
</organism>
<evidence type="ECO:0000259" key="1">
    <source>
        <dbReference type="Pfam" id="PF13411"/>
    </source>
</evidence>
<dbReference type="GO" id="GO:0003677">
    <property type="term" value="F:DNA binding"/>
    <property type="evidence" value="ECO:0007669"/>
    <property type="project" value="InterPro"/>
</dbReference>
<gene>
    <name evidence="2" type="ORF">GMA6_69</name>
</gene>
<reference evidence="2 3" key="1">
    <citation type="journal article" date="2015" name="PLoS ONE">
        <title>Lysis to Kill: Evaluation of the Lytic Abilities, and Genomics of Nine Bacteriophages Infective for Gordonia spp. and Their Potential Use in Activated Sludge Foam Biocontrol.</title>
        <authorList>
            <person name="Dyson Z.A."/>
            <person name="Tucci J."/>
            <person name="Seviour R.J."/>
            <person name="Petrovski S."/>
        </authorList>
    </citation>
    <scope>NUCLEOTIDE SEQUENCE [LARGE SCALE GENOMIC DNA]</scope>
</reference>
<keyword evidence="3" id="KW-1185">Reference proteome</keyword>
<protein>
    <recommendedName>
        <fullName evidence="1">HTH merR-type domain-containing protein</fullName>
    </recommendedName>
</protein>
<dbReference type="RefSeq" id="YP_009273551.1">
    <property type="nucleotide sequence ID" value="NC_030906.1"/>
</dbReference>
<dbReference type="Gene3D" id="1.10.1660.10">
    <property type="match status" value="1"/>
</dbReference>
<dbReference type="EMBL" id="KR063280">
    <property type="protein sequence ID" value="AKL88350.1"/>
    <property type="molecule type" value="Genomic_DNA"/>
</dbReference>